<evidence type="ECO:0000256" key="6">
    <source>
        <dbReference type="SAM" id="Coils"/>
    </source>
</evidence>
<feature type="coiled-coil region" evidence="6">
    <location>
        <begin position="46"/>
        <end position="115"/>
    </location>
</feature>
<dbReference type="Gene3D" id="6.10.250.3150">
    <property type="match status" value="1"/>
</dbReference>
<accession>A0A937FCD6</accession>
<keyword evidence="10" id="KW-1185">Reference proteome</keyword>
<evidence type="ECO:0000256" key="3">
    <source>
        <dbReference type="ARBA" id="ARBA00022729"/>
    </source>
</evidence>
<evidence type="ECO:0000256" key="7">
    <source>
        <dbReference type="SAM" id="SignalP"/>
    </source>
</evidence>
<dbReference type="PANTHER" id="PTHR47053:SF1">
    <property type="entry name" value="MUREIN DD-ENDOPEPTIDASE MEPH-RELATED"/>
    <property type="match status" value="1"/>
</dbReference>
<evidence type="ECO:0000259" key="8">
    <source>
        <dbReference type="PROSITE" id="PS51935"/>
    </source>
</evidence>
<evidence type="ECO:0000313" key="9">
    <source>
        <dbReference type="EMBL" id="MBL4931460.1"/>
    </source>
</evidence>
<dbReference type="Pfam" id="PF00877">
    <property type="entry name" value="NLPC_P60"/>
    <property type="match status" value="1"/>
</dbReference>
<dbReference type="InterPro" id="IPR051202">
    <property type="entry name" value="Peptidase_C40"/>
</dbReference>
<feature type="coiled-coil region" evidence="6">
    <location>
        <begin position="163"/>
        <end position="207"/>
    </location>
</feature>
<dbReference type="RefSeq" id="WP_202766846.1">
    <property type="nucleotide sequence ID" value="NZ_JAESWA010000020.1"/>
</dbReference>
<keyword evidence="5" id="KW-0788">Thiol protease</keyword>
<dbReference type="Gene3D" id="3.90.1720.10">
    <property type="entry name" value="endopeptidase domain like (from Nostoc punctiforme)"/>
    <property type="match status" value="1"/>
</dbReference>
<protein>
    <submittedName>
        <fullName evidence="9">C40 family peptidase</fullName>
    </submittedName>
</protein>
<dbReference type="PROSITE" id="PS51935">
    <property type="entry name" value="NLPC_P60"/>
    <property type="match status" value="1"/>
</dbReference>
<proteinExistence type="inferred from homology"/>
<dbReference type="GO" id="GO:0006508">
    <property type="term" value="P:proteolysis"/>
    <property type="evidence" value="ECO:0007669"/>
    <property type="project" value="UniProtKB-KW"/>
</dbReference>
<keyword evidence="3 7" id="KW-0732">Signal</keyword>
<evidence type="ECO:0000313" key="10">
    <source>
        <dbReference type="Proteomes" id="UP000623681"/>
    </source>
</evidence>
<reference evidence="9" key="1">
    <citation type="submission" date="2021-01" db="EMBL/GenBank/DDBJ databases">
        <title>Genome public.</title>
        <authorList>
            <person name="Liu C."/>
            <person name="Sun Q."/>
        </authorList>
    </citation>
    <scope>NUCLEOTIDE SEQUENCE</scope>
    <source>
        <strain evidence="9">YIM B02565</strain>
    </source>
</reference>
<dbReference type="PANTHER" id="PTHR47053">
    <property type="entry name" value="MUREIN DD-ENDOPEPTIDASE MEPH-RELATED"/>
    <property type="match status" value="1"/>
</dbReference>
<dbReference type="SUPFAM" id="SSF54001">
    <property type="entry name" value="Cysteine proteinases"/>
    <property type="match status" value="1"/>
</dbReference>
<dbReference type="GO" id="GO:0008234">
    <property type="term" value="F:cysteine-type peptidase activity"/>
    <property type="evidence" value="ECO:0007669"/>
    <property type="project" value="UniProtKB-KW"/>
</dbReference>
<name>A0A937FCD6_9CLOT</name>
<feature type="domain" description="NlpC/P60" evidence="8">
    <location>
        <begin position="302"/>
        <end position="414"/>
    </location>
</feature>
<feature type="signal peptide" evidence="7">
    <location>
        <begin position="1"/>
        <end position="34"/>
    </location>
</feature>
<comment type="similarity">
    <text evidence="1">Belongs to the peptidase C40 family.</text>
</comment>
<evidence type="ECO:0000256" key="4">
    <source>
        <dbReference type="ARBA" id="ARBA00022801"/>
    </source>
</evidence>
<keyword evidence="4" id="KW-0378">Hydrolase</keyword>
<dbReference type="AlphaFoldDB" id="A0A937FCD6"/>
<evidence type="ECO:0000256" key="2">
    <source>
        <dbReference type="ARBA" id="ARBA00022670"/>
    </source>
</evidence>
<dbReference type="InterPro" id="IPR000064">
    <property type="entry name" value="NLP_P60_dom"/>
</dbReference>
<organism evidence="9 10">
    <name type="scientific">Clostridium paridis</name>
    <dbReference type="NCBI Taxonomy" id="2803863"/>
    <lineage>
        <taxon>Bacteria</taxon>
        <taxon>Bacillati</taxon>
        <taxon>Bacillota</taxon>
        <taxon>Clostridia</taxon>
        <taxon>Eubacteriales</taxon>
        <taxon>Clostridiaceae</taxon>
        <taxon>Clostridium</taxon>
    </lineage>
</organism>
<comment type="caution">
    <text evidence="9">The sequence shown here is derived from an EMBL/GenBank/DDBJ whole genome shotgun (WGS) entry which is preliminary data.</text>
</comment>
<evidence type="ECO:0000256" key="5">
    <source>
        <dbReference type="ARBA" id="ARBA00022807"/>
    </source>
</evidence>
<keyword evidence="2" id="KW-0645">Protease</keyword>
<keyword evidence="6" id="KW-0175">Coiled coil</keyword>
<dbReference type="InterPro" id="IPR057309">
    <property type="entry name" value="PcsB_CC"/>
</dbReference>
<dbReference type="Pfam" id="PF24568">
    <property type="entry name" value="CC_PcsB"/>
    <property type="match status" value="1"/>
</dbReference>
<sequence>MFNNKKHSIFSNRKSITLLITAAFLIGGNTPVFAEPIFTKEQQQQYDESSSQYSKEQDELNELQNKVDEIVKNIQVVQVDIDKNNSQISNIKNEIDKLNKDIEKTKNDLEIKEKSFGARLRQLYKSGGEKSYIVVLLNAKSIGDFISKAEAISKLMSMDKKIIDELNDKKAECASKIDEMEDKNKELEKLNKDNQVKIDELSKKQDEQNVYVDEVKGKMEIIAKDLAPLERLEYKAYEPVVNSPTSKESELSNVIDILKNIRKNIKTPEVDSEIANLINIAKSRIATGNCVQDNPINRGGISGSNLDVVSYASQFLWHTYASPGNPPDSFDCSGLVQYVYRHFGVDLPRTTWGQVNCGTPVSYSELQAGDLVFTNGNGHVGIYVGGGQMIHASMPGVGVIQGPIYHFVTARRVR</sequence>
<gene>
    <name evidence="9" type="ORF">JK634_06565</name>
</gene>
<evidence type="ECO:0000256" key="1">
    <source>
        <dbReference type="ARBA" id="ARBA00007074"/>
    </source>
</evidence>
<feature type="chain" id="PRO_5038025587" evidence="7">
    <location>
        <begin position="35"/>
        <end position="414"/>
    </location>
</feature>
<dbReference type="InterPro" id="IPR038765">
    <property type="entry name" value="Papain-like_cys_pep_sf"/>
</dbReference>
<dbReference type="EMBL" id="JAESWA010000020">
    <property type="protein sequence ID" value="MBL4931460.1"/>
    <property type="molecule type" value="Genomic_DNA"/>
</dbReference>
<dbReference type="Proteomes" id="UP000623681">
    <property type="component" value="Unassembled WGS sequence"/>
</dbReference>